<reference evidence="5 6" key="1">
    <citation type="submission" date="2015-06" db="EMBL/GenBank/DDBJ databases">
        <authorList>
            <person name="Zeng Y."/>
            <person name="Huang Y."/>
        </authorList>
    </citation>
    <scope>NUCLEOTIDE SEQUENCE [LARGE SCALE GENOMIC DNA]</scope>
    <source>
        <strain evidence="5 6">PQ-2</strain>
    </source>
</reference>
<dbReference type="Proteomes" id="UP000035287">
    <property type="component" value="Chromosome"/>
</dbReference>
<dbReference type="EMBL" id="CP011770">
    <property type="protein sequence ID" value="AKM10235.1"/>
    <property type="molecule type" value="Genomic_DNA"/>
</dbReference>
<dbReference type="AlphaFoldDB" id="A0A0G3XFD4"/>
<dbReference type="PANTHER" id="PTHR34383">
    <property type="entry name" value="POLYPHOSPHATE:AMP PHOSPHOTRANSFERASE-RELATED"/>
    <property type="match status" value="1"/>
</dbReference>
<dbReference type="NCBIfam" id="TIGR03707">
    <property type="entry name" value="PPK2_P_aer"/>
    <property type="match status" value="1"/>
</dbReference>
<accession>A0A0G3XFD4</accession>
<comment type="function">
    <text evidence="4">Uses inorganic polyphosphate (polyP) as a donor to convert GDP to GTP or ADP to ATP.</text>
</comment>
<dbReference type="Pfam" id="PF03976">
    <property type="entry name" value="PPK2"/>
    <property type="match status" value="1"/>
</dbReference>
<organism evidence="5 6">
    <name type="scientific">Croceicoccus naphthovorans</name>
    <dbReference type="NCBI Taxonomy" id="1348774"/>
    <lineage>
        <taxon>Bacteria</taxon>
        <taxon>Pseudomonadati</taxon>
        <taxon>Pseudomonadota</taxon>
        <taxon>Alphaproteobacteria</taxon>
        <taxon>Sphingomonadales</taxon>
        <taxon>Erythrobacteraceae</taxon>
        <taxon>Croceicoccus</taxon>
    </lineage>
</organism>
<keyword evidence="2 4" id="KW-0808">Transferase</keyword>
<keyword evidence="3 4" id="KW-0418">Kinase</keyword>
<dbReference type="KEGG" id="cna:AB433_10100"/>
<dbReference type="InterPro" id="IPR027417">
    <property type="entry name" value="P-loop_NTPase"/>
</dbReference>
<dbReference type="STRING" id="1348774.AB433_10100"/>
<evidence type="ECO:0000313" key="6">
    <source>
        <dbReference type="Proteomes" id="UP000035287"/>
    </source>
</evidence>
<dbReference type="PANTHER" id="PTHR34383:SF1">
    <property type="entry name" value="ADP-POLYPHOSPHATE PHOSPHOTRANSFERASE"/>
    <property type="match status" value="1"/>
</dbReference>
<evidence type="ECO:0000313" key="5">
    <source>
        <dbReference type="EMBL" id="AKM10235.1"/>
    </source>
</evidence>
<dbReference type="PIRSF" id="PIRSF028756">
    <property type="entry name" value="PPK2_prd"/>
    <property type="match status" value="1"/>
</dbReference>
<proteinExistence type="inferred from homology"/>
<dbReference type="GO" id="GO:0008976">
    <property type="term" value="F:polyphosphate kinase activity"/>
    <property type="evidence" value="ECO:0007669"/>
    <property type="project" value="UniProtKB-UniRule"/>
</dbReference>
<evidence type="ECO:0000256" key="1">
    <source>
        <dbReference type="ARBA" id="ARBA00009924"/>
    </source>
</evidence>
<name>A0A0G3XFD4_9SPHN</name>
<dbReference type="Gene3D" id="3.40.50.300">
    <property type="entry name" value="P-loop containing nucleotide triphosphate hydrolases"/>
    <property type="match status" value="1"/>
</dbReference>
<dbReference type="PATRIC" id="fig|1348774.3.peg.2114"/>
<dbReference type="SUPFAM" id="SSF52540">
    <property type="entry name" value="P-loop containing nucleoside triphosphate hydrolases"/>
    <property type="match status" value="1"/>
</dbReference>
<gene>
    <name evidence="5" type="ORF">AB433_10100</name>
</gene>
<dbReference type="OrthoDB" id="9775224at2"/>
<dbReference type="EC" id="2.7.4.-" evidence="4"/>
<evidence type="ECO:0000256" key="2">
    <source>
        <dbReference type="ARBA" id="ARBA00022679"/>
    </source>
</evidence>
<dbReference type="InterPro" id="IPR016898">
    <property type="entry name" value="Polyphosphate_phosphotransfera"/>
</dbReference>
<evidence type="ECO:0000256" key="3">
    <source>
        <dbReference type="ARBA" id="ARBA00022777"/>
    </source>
</evidence>
<dbReference type="RefSeq" id="WP_047820908.1">
    <property type="nucleotide sequence ID" value="NZ_CP011770.1"/>
</dbReference>
<keyword evidence="6" id="KW-1185">Reference proteome</keyword>
<dbReference type="GO" id="GO:0006793">
    <property type="term" value="P:phosphorus metabolic process"/>
    <property type="evidence" value="ECO:0007669"/>
    <property type="project" value="InterPro"/>
</dbReference>
<dbReference type="InterPro" id="IPR022488">
    <property type="entry name" value="PPK2-related"/>
</dbReference>
<evidence type="ECO:0000256" key="4">
    <source>
        <dbReference type="RuleBase" id="RU369062"/>
    </source>
</evidence>
<sequence length="257" mass="29432">MKNGAYDDALDELALELVGMARWARAKGERIVVVFEGRDTAGKGGAIKAIHGRLDPRQCRIAALPKPSEDERTQWYFQRYTSHLPAAGEIVLFDRSWYNRAGVERVMGWASERQVAEFLRAAPIFEKMLVDDGIRLFKYWLSASQESQEERFRERLDDPLKRWKLSPTDVAARAKYADYTAAREAIFAATHTAWAPWTVVNFNDQKRGRLTLIRHLLDRLPDTHVEPEPIDWPDLGHDPLTEEFGVLSPIPDFPDGE</sequence>
<comment type="subunit">
    <text evidence="4">Homotetramer.</text>
</comment>
<dbReference type="InterPro" id="IPR022486">
    <property type="entry name" value="PPK2_PA0141"/>
</dbReference>
<protein>
    <recommendedName>
        <fullName evidence="4">ADP/GDP-polyphosphate phosphotransferase</fullName>
        <ecNumber evidence="4">2.7.4.-</ecNumber>
    </recommendedName>
    <alternativeName>
        <fullName evidence="4">Polyphosphate kinase PPK2</fullName>
    </alternativeName>
</protein>
<comment type="similarity">
    <text evidence="1 4">Belongs to the polyphosphate kinase 2 (PPK2) family. Class I subfamily.</text>
</comment>